<name>A0A930DVH8_9FIRM</name>
<comment type="caution">
    <text evidence="1">The sequence shown here is derived from an EMBL/GenBank/DDBJ whole genome shotgun (WGS) entry which is preliminary data.</text>
</comment>
<gene>
    <name evidence="1" type="ORF">HXM91_04505</name>
</gene>
<proteinExistence type="predicted"/>
<protein>
    <recommendedName>
        <fullName evidence="3">CopG family transcriptional regulator</fullName>
    </recommendedName>
</protein>
<sequence>MNTIRKNITLPVTAYETINDYAKKCGMSFSEFLRDTALKAIDKSENWNLLEYINANCAYMNSSEQEEIEALNIDFDNLNGKELTLDELLQG</sequence>
<evidence type="ECO:0000313" key="1">
    <source>
        <dbReference type="EMBL" id="MBF1305099.1"/>
    </source>
</evidence>
<dbReference type="Proteomes" id="UP000780721">
    <property type="component" value="Unassembled WGS sequence"/>
</dbReference>
<evidence type="ECO:0008006" key="3">
    <source>
        <dbReference type="Google" id="ProtNLM"/>
    </source>
</evidence>
<dbReference type="EMBL" id="JABZRB010000097">
    <property type="protein sequence ID" value="MBF1305099.1"/>
    <property type="molecule type" value="Genomic_DNA"/>
</dbReference>
<organism evidence="1 2">
    <name type="scientific">Oribacterium sinus</name>
    <dbReference type="NCBI Taxonomy" id="237576"/>
    <lineage>
        <taxon>Bacteria</taxon>
        <taxon>Bacillati</taxon>
        <taxon>Bacillota</taxon>
        <taxon>Clostridia</taxon>
        <taxon>Lachnospirales</taxon>
        <taxon>Lachnospiraceae</taxon>
        <taxon>Oribacterium</taxon>
    </lineage>
</organism>
<accession>A0A930DVH8</accession>
<evidence type="ECO:0000313" key="2">
    <source>
        <dbReference type="Proteomes" id="UP000780721"/>
    </source>
</evidence>
<reference evidence="1" key="1">
    <citation type="submission" date="2020-04" db="EMBL/GenBank/DDBJ databases">
        <title>Deep metagenomics examines the oral microbiome during advanced dental caries in children, revealing novel taxa and co-occurrences with host molecules.</title>
        <authorList>
            <person name="Baker J.L."/>
            <person name="Morton J.T."/>
            <person name="Dinis M."/>
            <person name="Alvarez R."/>
            <person name="Tran N.C."/>
            <person name="Knight R."/>
            <person name="Edlund A."/>
        </authorList>
    </citation>
    <scope>NUCLEOTIDE SEQUENCE</scope>
    <source>
        <strain evidence="1">JCVI_48_bin.5</strain>
    </source>
</reference>
<dbReference type="AlphaFoldDB" id="A0A930DVH8"/>